<evidence type="ECO:0000259" key="1">
    <source>
        <dbReference type="Pfam" id="PF01471"/>
    </source>
</evidence>
<evidence type="ECO:0000259" key="2">
    <source>
        <dbReference type="Pfam" id="PF13406"/>
    </source>
</evidence>
<comment type="caution">
    <text evidence="3">The sequence shown here is derived from an EMBL/GenBank/DDBJ whole genome shotgun (WGS) entry which is preliminary data.</text>
</comment>
<gene>
    <name evidence="3" type="ORF">JL811_10980</name>
</gene>
<dbReference type="PROSITE" id="PS51318">
    <property type="entry name" value="TAT"/>
    <property type="match status" value="1"/>
</dbReference>
<dbReference type="InterPro" id="IPR023346">
    <property type="entry name" value="Lysozyme-like_dom_sf"/>
</dbReference>
<dbReference type="PROSITE" id="PS51257">
    <property type="entry name" value="PROKAR_LIPOPROTEIN"/>
    <property type="match status" value="1"/>
</dbReference>
<dbReference type="SUPFAM" id="SSF53955">
    <property type="entry name" value="Lysozyme-like"/>
    <property type="match status" value="1"/>
</dbReference>
<dbReference type="InterPro" id="IPR002477">
    <property type="entry name" value="Peptidoglycan-bd-like"/>
</dbReference>
<feature type="domain" description="Transglycosylase SLT" evidence="2">
    <location>
        <begin position="46"/>
        <end position="337"/>
    </location>
</feature>
<dbReference type="PANTHER" id="PTHR30163">
    <property type="entry name" value="MEMBRANE-BOUND LYTIC MUREIN TRANSGLYCOSYLASE B"/>
    <property type="match status" value="1"/>
</dbReference>
<accession>A0A8K0VDK1</accession>
<evidence type="ECO:0000313" key="4">
    <source>
        <dbReference type="Proteomes" id="UP000648908"/>
    </source>
</evidence>
<protein>
    <submittedName>
        <fullName evidence="3">Lytic murein transglycosylase</fullName>
    </submittedName>
</protein>
<name>A0A8K0VDK1_9RHOB</name>
<dbReference type="InterPro" id="IPR031304">
    <property type="entry name" value="SLT_2"/>
</dbReference>
<dbReference type="PANTHER" id="PTHR30163:SF8">
    <property type="entry name" value="LYTIC MUREIN TRANSGLYCOSYLASE"/>
    <property type="match status" value="1"/>
</dbReference>
<dbReference type="SUPFAM" id="SSF47090">
    <property type="entry name" value="PGBD-like"/>
    <property type="match status" value="1"/>
</dbReference>
<dbReference type="Pfam" id="PF13406">
    <property type="entry name" value="SLT_2"/>
    <property type="match status" value="1"/>
</dbReference>
<dbReference type="FunFam" id="1.10.8.350:FF:000001">
    <property type="entry name" value="Lytic murein transglycosylase B"/>
    <property type="match status" value="1"/>
</dbReference>
<proteinExistence type="predicted"/>
<organism evidence="3 4">
    <name type="scientific">Szabonella alba</name>
    <dbReference type="NCBI Taxonomy" id="2804194"/>
    <lineage>
        <taxon>Bacteria</taxon>
        <taxon>Pseudomonadati</taxon>
        <taxon>Pseudomonadota</taxon>
        <taxon>Alphaproteobacteria</taxon>
        <taxon>Rhodobacterales</taxon>
        <taxon>Paracoccaceae</taxon>
        <taxon>Szabonella</taxon>
    </lineage>
</organism>
<dbReference type="InterPro" id="IPR011970">
    <property type="entry name" value="MltB_2"/>
</dbReference>
<dbReference type="InterPro" id="IPR036366">
    <property type="entry name" value="PGBDSf"/>
</dbReference>
<dbReference type="InterPro" id="IPR036365">
    <property type="entry name" value="PGBD-like_sf"/>
</dbReference>
<feature type="domain" description="Peptidoglycan binding-like" evidence="1">
    <location>
        <begin position="359"/>
        <end position="413"/>
    </location>
</feature>
<dbReference type="Gene3D" id="1.10.8.350">
    <property type="entry name" value="Bacterial muramidase"/>
    <property type="match status" value="1"/>
</dbReference>
<reference evidence="3" key="1">
    <citation type="submission" date="2021-01" db="EMBL/GenBank/DDBJ databases">
        <title>Tabrizicola alba sp. nov. a motile alkaliphilic bacterium isolated from a soda lake.</title>
        <authorList>
            <person name="Szuroczki S."/>
            <person name="Abbaszade G."/>
            <person name="Schumann P."/>
            <person name="Toth E."/>
        </authorList>
    </citation>
    <scope>NUCLEOTIDE SEQUENCE</scope>
    <source>
        <strain evidence="3">DMG-N-6</strain>
    </source>
</reference>
<dbReference type="Gene3D" id="1.10.101.10">
    <property type="entry name" value="PGBD-like superfamily/PGBD"/>
    <property type="match status" value="1"/>
</dbReference>
<dbReference type="GO" id="GO:0009253">
    <property type="term" value="P:peptidoglycan catabolic process"/>
    <property type="evidence" value="ECO:0007669"/>
    <property type="project" value="TreeGrafter"/>
</dbReference>
<dbReference type="Pfam" id="PF01471">
    <property type="entry name" value="PG_binding_1"/>
    <property type="match status" value="1"/>
</dbReference>
<dbReference type="AlphaFoldDB" id="A0A8K0VDK1"/>
<dbReference type="Proteomes" id="UP000648908">
    <property type="component" value="Unassembled WGS sequence"/>
</dbReference>
<dbReference type="NCBIfam" id="TIGR02283">
    <property type="entry name" value="MltB_2"/>
    <property type="match status" value="1"/>
</dbReference>
<dbReference type="GO" id="GO:0008933">
    <property type="term" value="F:peptidoglycan lytic transglycosylase activity"/>
    <property type="evidence" value="ECO:0007669"/>
    <property type="project" value="TreeGrafter"/>
</dbReference>
<keyword evidence="4" id="KW-1185">Reference proteome</keyword>
<sequence length="415" mass="44372">MNVSRRNFSLGLAALGLSACQGGGAARMLSPRPADAALPSAPNAGFDAWVASYRGRAAGQGISARTLDMAFRDAGFLPGVVERDRNQTEFKRNMQDYLAIAASEERIAKGRAALARHGAVLNRIEQRYGVEANVVTAVWGLESFYGERRGTVPVISALATLAYDGRRGAFFESQLTAALRILQSGDITPDRMTGSWAGAMGHTQFIPTSYQAYAVDFTGDGRRDIWSDDPTDALASAAAYLAKSGWTRGQPWGVEVRLPAGFSAGLTGRGTTRRPSDWAALGVRDMDGRAVPDHGPASILAPMGVSGPALMVFRNFTVITRYNNSENYVIGVGHLSDRLIGRPAIRGDFPPDRYGMRIADRQNLQRRLTAAGFDTEGADGVIGPKTESAISAYQARNGLAVTGDPSMDLLRRLGG</sequence>
<evidence type="ECO:0000313" key="3">
    <source>
        <dbReference type="EMBL" id="MBL4917744.1"/>
    </source>
</evidence>
<dbReference type="RefSeq" id="WP_202688672.1">
    <property type="nucleotide sequence ID" value="NZ_JAESVN010000004.1"/>
</dbReference>
<dbReference type="InterPro" id="IPR043426">
    <property type="entry name" value="MltB-like"/>
</dbReference>
<dbReference type="Gene3D" id="1.10.530.10">
    <property type="match status" value="1"/>
</dbReference>
<dbReference type="EMBL" id="JAESVN010000004">
    <property type="protein sequence ID" value="MBL4917744.1"/>
    <property type="molecule type" value="Genomic_DNA"/>
</dbReference>
<dbReference type="InterPro" id="IPR006311">
    <property type="entry name" value="TAT_signal"/>
</dbReference>